<evidence type="ECO:0000313" key="3">
    <source>
        <dbReference type="EMBL" id="MEE6186613.1"/>
    </source>
</evidence>
<sequence>MKKYSFLTILALMILLLSTCSKMDDTYKEYLNYGQSKYPGKPVQVKVLPGYNRLILTWTNSADPKVTHAKVYWNNRADSVQVPIDPSIESVYIPFNNMPEGPYVFEIYTFDKEGNSSIKVEAIGRVYGDVYKSRLLSRPINDATVVNDSLNILWGSLSDTTIIGTEVKYIDNNDEPRLFFIDKSVLLSMTPDFSRGDIEYRTVYLPVNAIDTFYTDWVGMYVKGQRYPLPKDGWVATASSFDTRPGSSYRPPSNLIDNNPSTLWVNQISPQTYYPHWAAIDMGDVKSIEGFIVRQRPENVNPVKDIELYTSMDGVNWTFHMKYTLENRAGAEHYIDLPETTQARHIKLIALNDYGNSNNVALAEFGAYAR</sequence>
<keyword evidence="1" id="KW-0732">Signal</keyword>
<comment type="caution">
    <text evidence="3">The sequence shown here is derived from an EMBL/GenBank/DDBJ whole genome shotgun (WGS) entry which is preliminary data.</text>
</comment>
<dbReference type="Gene3D" id="2.60.120.260">
    <property type="entry name" value="Galactose-binding domain-like"/>
    <property type="match status" value="1"/>
</dbReference>
<dbReference type="InterPro" id="IPR008979">
    <property type="entry name" value="Galactose-bd-like_sf"/>
</dbReference>
<dbReference type="RefSeq" id="WP_330974020.1">
    <property type="nucleotide sequence ID" value="NZ_JAZGLY010000002.1"/>
</dbReference>
<feature type="domain" description="F5/8 type C" evidence="2">
    <location>
        <begin position="215"/>
        <end position="367"/>
    </location>
</feature>
<evidence type="ECO:0000256" key="1">
    <source>
        <dbReference type="SAM" id="SignalP"/>
    </source>
</evidence>
<dbReference type="SUPFAM" id="SSF49785">
    <property type="entry name" value="Galactose-binding domain-like"/>
    <property type="match status" value="1"/>
</dbReference>
<keyword evidence="4" id="KW-1185">Reference proteome</keyword>
<proteinExistence type="predicted"/>
<dbReference type="Gene3D" id="2.60.40.10">
    <property type="entry name" value="Immunoglobulins"/>
    <property type="match status" value="1"/>
</dbReference>
<feature type="chain" id="PRO_5045805602" evidence="1">
    <location>
        <begin position="24"/>
        <end position="370"/>
    </location>
</feature>
<reference evidence="3 4" key="1">
    <citation type="submission" date="2024-01" db="EMBL/GenBank/DDBJ databases">
        <title>Niabella digestum sp. nov., isolated from waste digestion system.</title>
        <authorList>
            <person name="Zhang L."/>
        </authorList>
    </citation>
    <scope>NUCLEOTIDE SEQUENCE [LARGE SCALE GENOMIC DNA]</scope>
    <source>
        <strain evidence="3 4">A18</strain>
    </source>
</reference>
<dbReference type="Proteomes" id="UP001357452">
    <property type="component" value="Unassembled WGS sequence"/>
</dbReference>
<protein>
    <submittedName>
        <fullName evidence="3">DUF4998 domain-containing protein</fullName>
    </submittedName>
</protein>
<dbReference type="Pfam" id="PF00754">
    <property type="entry name" value="F5_F8_type_C"/>
    <property type="match status" value="1"/>
</dbReference>
<dbReference type="InterPro" id="IPR013783">
    <property type="entry name" value="Ig-like_fold"/>
</dbReference>
<dbReference type="EMBL" id="JAZGLY010000002">
    <property type="protein sequence ID" value="MEE6186613.1"/>
    <property type="molecule type" value="Genomic_DNA"/>
</dbReference>
<name>A0ABU7RF58_9BACT</name>
<feature type="signal peptide" evidence="1">
    <location>
        <begin position="1"/>
        <end position="23"/>
    </location>
</feature>
<dbReference type="InterPro" id="IPR000421">
    <property type="entry name" value="FA58C"/>
</dbReference>
<evidence type="ECO:0000313" key="4">
    <source>
        <dbReference type="Proteomes" id="UP001357452"/>
    </source>
</evidence>
<accession>A0ABU7RF58</accession>
<organism evidence="3 4">
    <name type="scientific">Niabella digestorum</name>
    <dbReference type="NCBI Taxonomy" id="3117701"/>
    <lineage>
        <taxon>Bacteria</taxon>
        <taxon>Pseudomonadati</taxon>
        <taxon>Bacteroidota</taxon>
        <taxon>Chitinophagia</taxon>
        <taxon>Chitinophagales</taxon>
        <taxon>Chitinophagaceae</taxon>
        <taxon>Niabella</taxon>
    </lineage>
</organism>
<gene>
    <name evidence="3" type="ORF">V2H41_04930</name>
</gene>
<dbReference type="Pfam" id="PF16389">
    <property type="entry name" value="DUF4998"/>
    <property type="match status" value="1"/>
</dbReference>
<dbReference type="PROSITE" id="PS50022">
    <property type="entry name" value="FA58C_3"/>
    <property type="match status" value="1"/>
</dbReference>
<evidence type="ECO:0000259" key="2">
    <source>
        <dbReference type="PROSITE" id="PS50022"/>
    </source>
</evidence>